<evidence type="ECO:0000313" key="2">
    <source>
        <dbReference type="EMBL" id="THG38986.1"/>
    </source>
</evidence>
<keyword evidence="1" id="KW-0812">Transmembrane</keyword>
<keyword evidence="1" id="KW-0472">Membrane</keyword>
<feature type="transmembrane region" description="Helical" evidence="1">
    <location>
        <begin position="75"/>
        <end position="92"/>
    </location>
</feature>
<dbReference type="EMBL" id="SSTJ01000001">
    <property type="protein sequence ID" value="THG38986.1"/>
    <property type="molecule type" value="Genomic_DNA"/>
</dbReference>
<name>A0A4S4G9A3_9ACTN</name>
<dbReference type="RefSeq" id="WP_136432696.1">
    <property type="nucleotide sequence ID" value="NZ_SSTJ01000001.1"/>
</dbReference>
<feature type="transmembrane region" description="Helical" evidence="1">
    <location>
        <begin position="163"/>
        <end position="184"/>
    </location>
</feature>
<evidence type="ECO:0000256" key="1">
    <source>
        <dbReference type="SAM" id="Phobius"/>
    </source>
</evidence>
<reference evidence="2 3" key="1">
    <citation type="submission" date="2019-04" db="EMBL/GenBank/DDBJ databases">
        <title>Microbes associate with the intestines of laboratory mice.</title>
        <authorList>
            <person name="Navarre W."/>
            <person name="Wong E."/>
            <person name="Huang K.C."/>
            <person name="Tropini C."/>
            <person name="Ng K."/>
            <person name="Yu B."/>
        </authorList>
    </citation>
    <scope>NUCLEOTIDE SEQUENCE [LARGE SCALE GENOMIC DNA]</scope>
    <source>
        <strain evidence="2 3">NM80_B27</strain>
    </source>
</reference>
<dbReference type="AlphaFoldDB" id="A0A4S4G9A3"/>
<comment type="caution">
    <text evidence="2">The sequence shown here is derived from an EMBL/GenBank/DDBJ whole genome shotgun (WGS) entry which is preliminary data.</text>
</comment>
<proteinExistence type="predicted"/>
<gene>
    <name evidence="2" type="ORF">E5986_01475</name>
</gene>
<evidence type="ECO:0000313" key="3">
    <source>
        <dbReference type="Proteomes" id="UP000308978"/>
    </source>
</evidence>
<organism evidence="2 3">
    <name type="scientific">Adlercreutzia caecimuris</name>
    <dbReference type="NCBI Taxonomy" id="671266"/>
    <lineage>
        <taxon>Bacteria</taxon>
        <taxon>Bacillati</taxon>
        <taxon>Actinomycetota</taxon>
        <taxon>Coriobacteriia</taxon>
        <taxon>Eggerthellales</taxon>
        <taxon>Eggerthellaceae</taxon>
        <taxon>Adlercreutzia</taxon>
    </lineage>
</organism>
<dbReference type="Proteomes" id="UP000308978">
    <property type="component" value="Unassembled WGS sequence"/>
</dbReference>
<sequence>MDSTQLSTVTVEAGQELVVVEAAPEPERPLKEKAIIAAVLAAVALVSLIVFANIASNPETYTGIIGTLDEKKGNVMVLATTTTAASAAISALPNDMGTPIADKLVDFSSYFMVILAVIYLEKFLLTTLGFLGFGILIPVACALFAVAVFLRRGTLTRVNLQRLGTKLAAFGLALALVVPVSVWLTDNVDATFDESLAAASAAAQEATEQLEENTQEQAQEDQGLLGGIANAVQEGWNGLTQGAQQALDSLGQQLNTMIDTLAVMIVTSCLIPLLVLILFLQLVKIITGLDFGGATAVMGAARTKGRTVASSLRRPVQKG</sequence>
<feature type="transmembrane region" description="Helical" evidence="1">
    <location>
        <begin position="130"/>
        <end position="151"/>
    </location>
</feature>
<feature type="transmembrane region" description="Helical" evidence="1">
    <location>
        <begin position="34"/>
        <end position="55"/>
    </location>
</feature>
<accession>A0A4S4G9A3</accession>
<keyword evidence="1" id="KW-1133">Transmembrane helix</keyword>
<feature type="transmembrane region" description="Helical" evidence="1">
    <location>
        <begin position="261"/>
        <end position="280"/>
    </location>
</feature>
<protein>
    <submittedName>
        <fullName evidence="2">Uncharacterized protein</fullName>
    </submittedName>
</protein>